<name>A0A3D9IVY9_9BACL</name>
<dbReference type="InterPro" id="IPR003691">
    <property type="entry name" value="FluC"/>
</dbReference>
<comment type="function">
    <text evidence="9 10">Fluoride-specific ion channel. Important for reducing fluoride concentration in the cell, thus reducing its toxicity.</text>
</comment>
<keyword evidence="5 10" id="KW-0472">Membrane</keyword>
<evidence type="ECO:0000256" key="7">
    <source>
        <dbReference type="ARBA" id="ARBA00035120"/>
    </source>
</evidence>
<dbReference type="AlphaFoldDB" id="A0A3D9IVY9"/>
<feature type="transmembrane region" description="Helical" evidence="10">
    <location>
        <begin position="94"/>
        <end position="119"/>
    </location>
</feature>
<comment type="caution">
    <text evidence="11">The sequence shown here is derived from an EMBL/GenBank/DDBJ whole genome shotgun (WGS) entry which is preliminary data.</text>
</comment>
<evidence type="ECO:0000256" key="9">
    <source>
        <dbReference type="ARBA" id="ARBA00049940"/>
    </source>
</evidence>
<proteinExistence type="inferred from homology"/>
<dbReference type="PANTHER" id="PTHR28259:SF1">
    <property type="entry name" value="FLUORIDE EXPORT PROTEIN 1-RELATED"/>
    <property type="match status" value="1"/>
</dbReference>
<feature type="binding site" evidence="10">
    <location>
        <position position="74"/>
    </location>
    <ligand>
        <name>Na(+)</name>
        <dbReference type="ChEBI" id="CHEBI:29101"/>
        <note>structural</note>
    </ligand>
</feature>
<keyword evidence="12" id="KW-1185">Reference proteome</keyword>
<dbReference type="GO" id="GO:0062054">
    <property type="term" value="F:fluoride channel activity"/>
    <property type="evidence" value="ECO:0007669"/>
    <property type="project" value="UniProtKB-UniRule"/>
</dbReference>
<evidence type="ECO:0000256" key="1">
    <source>
        <dbReference type="ARBA" id="ARBA00004651"/>
    </source>
</evidence>
<organism evidence="11 12">
    <name type="scientific">Cohnella lupini</name>
    <dbReference type="NCBI Taxonomy" id="1294267"/>
    <lineage>
        <taxon>Bacteria</taxon>
        <taxon>Bacillati</taxon>
        <taxon>Bacillota</taxon>
        <taxon>Bacilli</taxon>
        <taxon>Bacillales</taxon>
        <taxon>Paenibacillaceae</taxon>
        <taxon>Cohnella</taxon>
    </lineage>
</organism>
<reference evidence="11 12" key="1">
    <citation type="submission" date="2018-07" db="EMBL/GenBank/DDBJ databases">
        <title>Genomic Encyclopedia of Type Strains, Phase III (KMG-III): the genomes of soil and plant-associated and newly described type strains.</title>
        <authorList>
            <person name="Whitman W."/>
        </authorList>
    </citation>
    <scope>NUCLEOTIDE SEQUENCE [LARGE SCALE GENOMIC DNA]</scope>
    <source>
        <strain evidence="11 12">CECT 8236</strain>
    </source>
</reference>
<dbReference type="GO" id="GO:0140114">
    <property type="term" value="P:cellular detoxification of fluoride"/>
    <property type="evidence" value="ECO:0007669"/>
    <property type="project" value="UniProtKB-UniRule"/>
</dbReference>
<dbReference type="GO" id="GO:0005886">
    <property type="term" value="C:plasma membrane"/>
    <property type="evidence" value="ECO:0007669"/>
    <property type="project" value="UniProtKB-SubCell"/>
</dbReference>
<comment type="subcellular location">
    <subcellularLocation>
        <location evidence="1 10">Cell membrane</location>
        <topology evidence="1 10">Multi-pass membrane protein</topology>
    </subcellularLocation>
</comment>
<evidence type="ECO:0000256" key="4">
    <source>
        <dbReference type="ARBA" id="ARBA00022989"/>
    </source>
</evidence>
<keyword evidence="6 10" id="KW-0407">Ion channel</keyword>
<accession>A0A3D9IVY9</accession>
<gene>
    <name evidence="10" type="primary">fluC</name>
    <name evidence="10" type="synonym">crcB</name>
    <name evidence="11" type="ORF">DFP95_101361</name>
</gene>
<keyword evidence="2 10" id="KW-1003">Cell membrane</keyword>
<sequence>MRIVVGIAFAGFLGAISRYGVGFLFPRADSGDFPWATLFINLSGSLLLGALAGLLIRRRAPVWFGEVAGTGFLGAFTTFSAFNGQLWQMCQQQAYAAASIYALLSMLGGWGLAAAGLAWGRRGAS</sequence>
<comment type="catalytic activity">
    <reaction evidence="8">
        <text>fluoride(in) = fluoride(out)</text>
        <dbReference type="Rhea" id="RHEA:76159"/>
        <dbReference type="ChEBI" id="CHEBI:17051"/>
    </reaction>
    <physiologicalReaction direction="left-to-right" evidence="8">
        <dbReference type="Rhea" id="RHEA:76160"/>
    </physiologicalReaction>
</comment>
<evidence type="ECO:0000313" key="11">
    <source>
        <dbReference type="EMBL" id="RED65865.1"/>
    </source>
</evidence>
<dbReference type="Pfam" id="PF02537">
    <property type="entry name" value="CRCB"/>
    <property type="match status" value="1"/>
</dbReference>
<keyword evidence="10" id="KW-0406">Ion transport</keyword>
<evidence type="ECO:0000256" key="6">
    <source>
        <dbReference type="ARBA" id="ARBA00023303"/>
    </source>
</evidence>
<evidence type="ECO:0000256" key="5">
    <source>
        <dbReference type="ARBA" id="ARBA00023136"/>
    </source>
</evidence>
<evidence type="ECO:0000256" key="3">
    <source>
        <dbReference type="ARBA" id="ARBA00022692"/>
    </source>
</evidence>
<dbReference type="GO" id="GO:0046872">
    <property type="term" value="F:metal ion binding"/>
    <property type="evidence" value="ECO:0007669"/>
    <property type="project" value="UniProtKB-KW"/>
</dbReference>
<keyword evidence="3 10" id="KW-0812">Transmembrane</keyword>
<keyword evidence="10" id="KW-0479">Metal-binding</keyword>
<keyword evidence="10" id="KW-0813">Transport</keyword>
<evidence type="ECO:0000313" key="12">
    <source>
        <dbReference type="Proteomes" id="UP000256869"/>
    </source>
</evidence>
<evidence type="ECO:0000256" key="8">
    <source>
        <dbReference type="ARBA" id="ARBA00035585"/>
    </source>
</evidence>
<keyword evidence="10" id="KW-0915">Sodium</keyword>
<comment type="similarity">
    <text evidence="7 10">Belongs to the fluoride channel Fluc/FEX (TC 1.A.43) family.</text>
</comment>
<feature type="transmembrane region" description="Helical" evidence="10">
    <location>
        <begin position="33"/>
        <end position="56"/>
    </location>
</feature>
<comment type="activity regulation">
    <text evidence="10">Na(+) is not transported, but it plays an essential structural role and its presence is essential for fluoride channel function.</text>
</comment>
<dbReference type="Proteomes" id="UP000256869">
    <property type="component" value="Unassembled WGS sequence"/>
</dbReference>
<feature type="transmembrane region" description="Helical" evidence="10">
    <location>
        <begin position="63"/>
        <end position="82"/>
    </location>
</feature>
<evidence type="ECO:0000256" key="10">
    <source>
        <dbReference type="HAMAP-Rule" id="MF_00454"/>
    </source>
</evidence>
<dbReference type="EMBL" id="QRDY01000001">
    <property type="protein sequence ID" value="RED65865.1"/>
    <property type="molecule type" value="Genomic_DNA"/>
</dbReference>
<evidence type="ECO:0000256" key="2">
    <source>
        <dbReference type="ARBA" id="ARBA00022475"/>
    </source>
</evidence>
<dbReference type="PANTHER" id="PTHR28259">
    <property type="entry name" value="FLUORIDE EXPORT PROTEIN 1-RELATED"/>
    <property type="match status" value="1"/>
</dbReference>
<keyword evidence="4 10" id="KW-1133">Transmembrane helix</keyword>
<dbReference type="HAMAP" id="MF_00454">
    <property type="entry name" value="FluC"/>
    <property type="match status" value="1"/>
</dbReference>
<protein>
    <recommendedName>
        <fullName evidence="10">Fluoride-specific ion channel FluC</fullName>
    </recommendedName>
</protein>
<feature type="binding site" evidence="10">
    <location>
        <position position="77"/>
    </location>
    <ligand>
        <name>Na(+)</name>
        <dbReference type="ChEBI" id="CHEBI:29101"/>
        <note>structural</note>
    </ligand>
</feature>